<dbReference type="AlphaFoldDB" id="A0A1H6F8T3"/>
<reference evidence="5 6" key="1">
    <citation type="submission" date="2016-10" db="EMBL/GenBank/DDBJ databases">
        <authorList>
            <person name="de Groot N.N."/>
        </authorList>
    </citation>
    <scope>NUCLEOTIDE SEQUENCE [LARGE SCALE GENOMIC DNA]</scope>
    <source>
        <strain evidence="5">MBHS1</strain>
    </source>
</reference>
<name>A0A1H6F8T3_9GAMM</name>
<dbReference type="SUPFAM" id="SSF52172">
    <property type="entry name" value="CheY-like"/>
    <property type="match status" value="1"/>
</dbReference>
<feature type="modified residue" description="4-aspartylphosphate" evidence="3">
    <location>
        <position position="200"/>
    </location>
</feature>
<gene>
    <name evidence="5" type="primary">phoP_2</name>
    <name evidence="5" type="ORF">MBHS_02401</name>
</gene>
<dbReference type="RefSeq" id="WP_286019373.1">
    <property type="nucleotide sequence ID" value="NZ_FMSV02000498.1"/>
</dbReference>
<dbReference type="GO" id="GO:0000160">
    <property type="term" value="P:phosphorelay signal transduction system"/>
    <property type="evidence" value="ECO:0007669"/>
    <property type="project" value="UniProtKB-KW"/>
</dbReference>
<sequence length="274" mass="29932">MDKVFKVALFGMAANEQKTLGSIFKLAASRSRKYALVGQADSASADIFLIDVDDPKAIAAWKSFAAENKGGPIVKVTKRAVKARPNETILRRPLTLKRVLEILDKVTIDALKYVPELVVGAEDQELDAAANEALKDAASSAKQASKSNIKAMVIDDSAAVRKSMEIQLGLFGMNIDYAETGEEALEHAKTSMDYDIIFLDIMMPGIDGYKVCKTLRANKHFKSTPIIMLTGKGSRFDKLKGTMAGASLYLTKPVEQEQLQAVIKKFLPDIEQTS</sequence>
<feature type="domain" description="Response regulatory" evidence="4">
    <location>
        <begin position="150"/>
        <end position="267"/>
    </location>
</feature>
<dbReference type="Proteomes" id="UP000236724">
    <property type="component" value="Unassembled WGS sequence"/>
</dbReference>
<proteinExistence type="predicted"/>
<keyword evidence="1 3" id="KW-0597">Phosphoprotein</keyword>
<evidence type="ECO:0000313" key="6">
    <source>
        <dbReference type="Proteomes" id="UP000236724"/>
    </source>
</evidence>
<dbReference type="InterPro" id="IPR001789">
    <property type="entry name" value="Sig_transdc_resp-reg_receiver"/>
</dbReference>
<evidence type="ECO:0000259" key="4">
    <source>
        <dbReference type="PROSITE" id="PS50110"/>
    </source>
</evidence>
<dbReference type="PROSITE" id="PS50110">
    <property type="entry name" value="RESPONSE_REGULATORY"/>
    <property type="match status" value="1"/>
</dbReference>
<evidence type="ECO:0000256" key="2">
    <source>
        <dbReference type="ARBA" id="ARBA00023012"/>
    </source>
</evidence>
<protein>
    <submittedName>
        <fullName evidence="5">Alkaline phosphatase synthesis transcriptional regulatory protein PhoP</fullName>
    </submittedName>
</protein>
<accession>A0A1H6F8T3</accession>
<evidence type="ECO:0000256" key="1">
    <source>
        <dbReference type="ARBA" id="ARBA00022553"/>
    </source>
</evidence>
<dbReference type="CDD" id="cd17574">
    <property type="entry name" value="REC_OmpR"/>
    <property type="match status" value="1"/>
</dbReference>
<dbReference type="Pfam" id="PF00072">
    <property type="entry name" value="Response_reg"/>
    <property type="match status" value="1"/>
</dbReference>
<keyword evidence="2" id="KW-0902">Two-component regulatory system</keyword>
<keyword evidence="6" id="KW-1185">Reference proteome</keyword>
<evidence type="ECO:0000256" key="3">
    <source>
        <dbReference type="PROSITE-ProRule" id="PRU00169"/>
    </source>
</evidence>
<evidence type="ECO:0000313" key="5">
    <source>
        <dbReference type="EMBL" id="SEH06538.1"/>
    </source>
</evidence>
<dbReference type="Gene3D" id="3.40.50.2300">
    <property type="match status" value="1"/>
</dbReference>
<dbReference type="SMART" id="SM00448">
    <property type="entry name" value="REC"/>
    <property type="match status" value="1"/>
</dbReference>
<dbReference type="PANTHER" id="PTHR44591">
    <property type="entry name" value="STRESS RESPONSE REGULATOR PROTEIN 1"/>
    <property type="match status" value="1"/>
</dbReference>
<dbReference type="InterPro" id="IPR050595">
    <property type="entry name" value="Bact_response_regulator"/>
</dbReference>
<dbReference type="PANTHER" id="PTHR44591:SF14">
    <property type="entry name" value="PROTEIN PILG"/>
    <property type="match status" value="1"/>
</dbReference>
<dbReference type="EMBL" id="FMSV02000498">
    <property type="protein sequence ID" value="SEH06538.1"/>
    <property type="molecule type" value="Genomic_DNA"/>
</dbReference>
<dbReference type="InterPro" id="IPR011006">
    <property type="entry name" value="CheY-like_superfamily"/>
</dbReference>
<organism evidence="5 6">
    <name type="scientific">Candidatus Venteria ishoeyi</name>
    <dbReference type="NCBI Taxonomy" id="1899563"/>
    <lineage>
        <taxon>Bacteria</taxon>
        <taxon>Pseudomonadati</taxon>
        <taxon>Pseudomonadota</taxon>
        <taxon>Gammaproteobacteria</taxon>
        <taxon>Thiotrichales</taxon>
        <taxon>Thiotrichaceae</taxon>
        <taxon>Venteria</taxon>
    </lineage>
</organism>